<proteinExistence type="predicted"/>
<evidence type="ECO:0000313" key="3">
    <source>
        <dbReference type="Proteomes" id="UP000008820"/>
    </source>
</evidence>
<dbReference type="PANTHER" id="PTHR28069:SF2">
    <property type="entry name" value="GH20023P"/>
    <property type="match status" value="1"/>
</dbReference>
<dbReference type="PANTHER" id="PTHR28069">
    <property type="entry name" value="GH20023P"/>
    <property type="match status" value="1"/>
</dbReference>
<feature type="domain" description="MYND-type" evidence="1">
    <location>
        <begin position="14"/>
        <end position="61"/>
    </location>
</feature>
<keyword evidence="3" id="KW-1185">Reference proteome</keyword>
<feature type="domain" description="MYND-type" evidence="1">
    <location>
        <begin position="127"/>
        <end position="166"/>
    </location>
</feature>
<dbReference type="InterPro" id="IPR046824">
    <property type="entry name" value="Mss51-like_C"/>
</dbReference>
<protein>
    <recommendedName>
        <fullName evidence="1">MYND-type domain-containing protein</fullName>
    </recommendedName>
</protein>
<dbReference type="EnsemblMetazoa" id="AAEL010138-RA">
    <property type="protein sequence ID" value="AAEL010138-PA"/>
    <property type="gene ID" value="AAEL010138"/>
</dbReference>
<dbReference type="PROSITE" id="PS01360">
    <property type="entry name" value="ZF_MYND_1"/>
    <property type="match status" value="1"/>
</dbReference>
<reference evidence="2" key="2">
    <citation type="submission" date="2020-05" db="UniProtKB">
        <authorList>
            <consortium name="EnsemblMetazoa"/>
        </authorList>
    </citation>
    <scope>IDENTIFICATION</scope>
    <source>
        <strain evidence="2">LVP_AGWG</strain>
    </source>
</reference>
<dbReference type="SUPFAM" id="SSF144232">
    <property type="entry name" value="HIT/MYND zinc finger-like"/>
    <property type="match status" value="2"/>
</dbReference>
<gene>
    <name evidence="2" type="primary">5572920</name>
</gene>
<dbReference type="Gene3D" id="6.10.140.2220">
    <property type="match status" value="2"/>
</dbReference>
<dbReference type="Proteomes" id="UP000008820">
    <property type="component" value="Chromosome 2"/>
</dbReference>
<sequence length="445" mass="52265">MEEHIYNNFNPTRCNICFTRATDRRLALADQKVRFCKGCRLIGYCGEQHQKDDWKNHKDFCRAVTKILTMKKIDHIIEVRNENDKIVGGTRRDLECAISLAECLIISILQRKLLHHEYTLLRFPNVCHVCFEYDIGKLKPCTGCHQIFYCSEEHRLVDAEKHDQWCEMYRVNMMLDADYPTRLETFGFSKLNAFKRVKFPVDTFDLVNLVYSANIPCRPESIEDLNDLKFVSNYSHVSTILYALNLTYMYEELQETLVVYVVGAEYEIVYFDYNTCSVIFTFIPQIRNVVIHFIGPALSSIKDEIELNYEGARSVKMYYHKAFFHSLEPAQPMDRPQIIISFNCGFHEHIDSNRDTWTHSLVRLLRFVNIPIVFTSYTREEACQDCAIVYSIGKKIKKKELVFVKRAIDNPYKDYKPLRNTNHMDGCDELYYSNGYFSLVVSRVP</sequence>
<evidence type="ECO:0000259" key="1">
    <source>
        <dbReference type="PROSITE" id="PS50865"/>
    </source>
</evidence>
<dbReference type="Pfam" id="PF20179">
    <property type="entry name" value="MSS51_C"/>
    <property type="match status" value="1"/>
</dbReference>
<reference evidence="2 3" key="1">
    <citation type="submission" date="2017-06" db="EMBL/GenBank/DDBJ databases">
        <title>Aedes aegypti genome working group (AGWG) sequencing and assembly.</title>
        <authorList>
            <consortium name="Aedes aegypti Genome Working Group (AGWG)"/>
            <person name="Matthews B.J."/>
        </authorList>
    </citation>
    <scope>NUCLEOTIDE SEQUENCE [LARGE SCALE GENOMIC DNA]</scope>
    <source>
        <strain evidence="2 3">LVP_AGWG</strain>
    </source>
</reference>
<dbReference type="VEuPathDB" id="VectorBase:AAEL010138"/>
<evidence type="ECO:0000313" key="2">
    <source>
        <dbReference type="EnsemblMetazoa" id="AAEL010138-PA"/>
    </source>
</evidence>
<name>A0A1S4FPD2_AEDAE</name>
<accession>A0A1S4FPD2</accession>
<dbReference type="InParanoid" id="A0A1S4FPD2"/>
<dbReference type="Pfam" id="PF01753">
    <property type="entry name" value="zf-MYND"/>
    <property type="match status" value="2"/>
</dbReference>
<organism evidence="2 3">
    <name type="scientific">Aedes aegypti</name>
    <name type="common">Yellowfever mosquito</name>
    <name type="synonym">Culex aegypti</name>
    <dbReference type="NCBI Taxonomy" id="7159"/>
    <lineage>
        <taxon>Eukaryota</taxon>
        <taxon>Metazoa</taxon>
        <taxon>Ecdysozoa</taxon>
        <taxon>Arthropoda</taxon>
        <taxon>Hexapoda</taxon>
        <taxon>Insecta</taxon>
        <taxon>Pterygota</taxon>
        <taxon>Neoptera</taxon>
        <taxon>Endopterygota</taxon>
        <taxon>Diptera</taxon>
        <taxon>Nematocera</taxon>
        <taxon>Culicoidea</taxon>
        <taxon>Culicidae</taxon>
        <taxon>Culicinae</taxon>
        <taxon>Aedini</taxon>
        <taxon>Aedes</taxon>
        <taxon>Stegomyia</taxon>
    </lineage>
</organism>
<dbReference type="InterPro" id="IPR002893">
    <property type="entry name" value="Znf_MYND"/>
</dbReference>
<dbReference type="AlphaFoldDB" id="A0A1S4FPD2"/>
<dbReference type="OrthoDB" id="5282002at2759"/>
<dbReference type="PROSITE" id="PS50865">
    <property type="entry name" value="ZF_MYND_2"/>
    <property type="match status" value="2"/>
</dbReference>